<comment type="caution">
    <text evidence="4">The sequence shown here is derived from an EMBL/GenBank/DDBJ whole genome shotgun (WGS) entry which is preliminary data.</text>
</comment>
<dbReference type="InterPro" id="IPR035068">
    <property type="entry name" value="TldD/PmbA_N"/>
</dbReference>
<gene>
    <name evidence="4" type="ORF">C1I98_38155</name>
</gene>
<dbReference type="InterPro" id="IPR045569">
    <property type="entry name" value="Metalloprtase-TldD/E_C"/>
</dbReference>
<dbReference type="Proteomes" id="UP000248544">
    <property type="component" value="Unassembled WGS sequence"/>
</dbReference>
<feature type="domain" description="Metalloprotease TldD/E C-terminal" evidence="3">
    <location>
        <begin position="218"/>
        <end position="293"/>
    </location>
</feature>
<dbReference type="Gene3D" id="3.30.2290.10">
    <property type="entry name" value="PmbA/TldD superfamily"/>
    <property type="match status" value="1"/>
</dbReference>
<dbReference type="RefSeq" id="WP_199537540.1">
    <property type="nucleotide sequence ID" value="NZ_POUA01000648.1"/>
</dbReference>
<comment type="similarity">
    <text evidence="1">Belongs to the peptidase U62 family.</text>
</comment>
<organism evidence="4 5">
    <name type="scientific">Spongiactinospora gelatinilytica</name>
    <dbReference type="NCBI Taxonomy" id="2666298"/>
    <lineage>
        <taxon>Bacteria</taxon>
        <taxon>Bacillati</taxon>
        <taxon>Actinomycetota</taxon>
        <taxon>Actinomycetes</taxon>
        <taxon>Streptosporangiales</taxon>
        <taxon>Streptosporangiaceae</taxon>
        <taxon>Spongiactinospora</taxon>
    </lineage>
</organism>
<dbReference type="Pfam" id="PF01523">
    <property type="entry name" value="PmbA_TldD_1st"/>
    <property type="match status" value="1"/>
</dbReference>
<feature type="non-terminal residue" evidence="4">
    <location>
        <position position="295"/>
    </location>
</feature>
<name>A0A2W2E4N7_9ACTN</name>
<dbReference type="GO" id="GO:0006508">
    <property type="term" value="P:proteolysis"/>
    <property type="evidence" value="ECO:0007669"/>
    <property type="project" value="InterPro"/>
</dbReference>
<evidence type="ECO:0000259" key="3">
    <source>
        <dbReference type="Pfam" id="PF19289"/>
    </source>
</evidence>
<keyword evidence="5" id="KW-1185">Reference proteome</keyword>
<dbReference type="GO" id="GO:0008237">
    <property type="term" value="F:metallopeptidase activity"/>
    <property type="evidence" value="ECO:0007669"/>
    <property type="project" value="InterPro"/>
</dbReference>
<protein>
    <submittedName>
        <fullName evidence="4">TldD protein</fullName>
    </submittedName>
</protein>
<dbReference type="SUPFAM" id="SSF111283">
    <property type="entry name" value="Putative modulator of DNA gyrase, PmbA/TldD"/>
    <property type="match status" value="1"/>
</dbReference>
<sequence>MRAYEGRERAMAAVESALAHAAGADAAEAFLSVRAGEYTRFAGRRVHQPQDVVERQLMVRVNVGGRTARAATSDPARAARAVRAALELATSNGVIGVAAPQEYPELRLWHEDTAAWDVSARSAEAARTMRAAEDAGALAYGMYGRAATELAVANTAGLRAYACATEASGALTVKAGDGSSYWCDLGRSAAALDLPAAVARTVAEAARSRTPAELPDGVHDVVLGPLAAGELLHFFGAFGFTAEALGDGVGLAATAAGRELASSLITVGDDALAAEGLPFPFDFEGTAKRRVPFLS</sequence>
<evidence type="ECO:0000313" key="4">
    <source>
        <dbReference type="EMBL" id="PZG18972.1"/>
    </source>
</evidence>
<evidence type="ECO:0000256" key="1">
    <source>
        <dbReference type="ARBA" id="ARBA00005836"/>
    </source>
</evidence>
<dbReference type="PANTHER" id="PTHR43666:SF1">
    <property type="entry name" value="CONSERVED PROTEIN"/>
    <property type="match status" value="1"/>
</dbReference>
<dbReference type="EMBL" id="POUA01000648">
    <property type="protein sequence ID" value="PZG18972.1"/>
    <property type="molecule type" value="Genomic_DNA"/>
</dbReference>
<dbReference type="AlphaFoldDB" id="A0A2W2E4N7"/>
<evidence type="ECO:0000313" key="5">
    <source>
        <dbReference type="Proteomes" id="UP000248544"/>
    </source>
</evidence>
<evidence type="ECO:0000259" key="2">
    <source>
        <dbReference type="Pfam" id="PF01523"/>
    </source>
</evidence>
<dbReference type="PANTHER" id="PTHR43666">
    <property type="entry name" value="TLDD PROTEIN"/>
    <property type="match status" value="1"/>
</dbReference>
<dbReference type="InterPro" id="IPR036059">
    <property type="entry name" value="TldD/PmbA_sf"/>
</dbReference>
<dbReference type="Pfam" id="PF19289">
    <property type="entry name" value="PmbA_TldD_3rd"/>
    <property type="match status" value="1"/>
</dbReference>
<accession>A0A2W2E4N7</accession>
<reference evidence="4 5" key="1">
    <citation type="submission" date="2018-01" db="EMBL/GenBank/DDBJ databases">
        <title>Draft genome sequence of Sphaerisporangium sp. 7K107.</title>
        <authorList>
            <person name="Sahin N."/>
            <person name="Saygin H."/>
            <person name="Ay H."/>
        </authorList>
    </citation>
    <scope>NUCLEOTIDE SEQUENCE [LARGE SCALE GENOMIC DNA]</scope>
    <source>
        <strain evidence="4 5">7K107</strain>
    </source>
</reference>
<dbReference type="InterPro" id="IPR002510">
    <property type="entry name" value="Metalloprtase-TldD/E_N"/>
</dbReference>
<proteinExistence type="inferred from homology"/>
<feature type="domain" description="Metalloprotease TldD/E N-terminal" evidence="2">
    <location>
        <begin position="27"/>
        <end position="89"/>
    </location>
</feature>